<feature type="domain" description="Helicase ATP-binding" evidence="3">
    <location>
        <begin position="96"/>
        <end position="311"/>
    </location>
</feature>
<dbReference type="Pfam" id="PF00717">
    <property type="entry name" value="Peptidase_S24"/>
    <property type="match status" value="1"/>
</dbReference>
<dbReference type="SMART" id="SM00487">
    <property type="entry name" value="DEXDc"/>
    <property type="match status" value="1"/>
</dbReference>
<dbReference type="InterPro" id="IPR001650">
    <property type="entry name" value="Helicase_C-like"/>
</dbReference>
<accession>A0A396RYG1</accession>
<keyword evidence="1" id="KW-0547">Nucleotide-binding</keyword>
<reference evidence="5 6" key="1">
    <citation type="submission" date="2018-06" db="EMBL/GenBank/DDBJ databases">
        <title>Pseudomonas jilinensis sp. nov., isolated from the production water of Jilin Oilfield in China.</title>
        <authorList>
            <person name="Wang J."/>
        </authorList>
    </citation>
    <scope>NUCLEOTIDE SEQUENCE [LARGE SCALE GENOMIC DNA]</scope>
    <source>
        <strain evidence="5 6">JS15-10A1</strain>
    </source>
</reference>
<dbReference type="GO" id="GO:0006289">
    <property type="term" value="P:nucleotide-excision repair"/>
    <property type="evidence" value="ECO:0007669"/>
    <property type="project" value="TreeGrafter"/>
</dbReference>
<keyword evidence="6" id="KW-1185">Reference proteome</keyword>
<dbReference type="RefSeq" id="WP_119701216.1">
    <property type="nucleotide sequence ID" value="NZ_QJSA01000006.1"/>
</dbReference>
<feature type="domain" description="Helicase C-terminal" evidence="4">
    <location>
        <begin position="946"/>
        <end position="1121"/>
    </location>
</feature>
<dbReference type="InterPro" id="IPR036286">
    <property type="entry name" value="LexA/Signal_pep-like_sf"/>
</dbReference>
<keyword evidence="2" id="KW-0067">ATP-binding</keyword>
<dbReference type="PANTHER" id="PTHR47957">
    <property type="entry name" value="ATP-DEPENDENT HELICASE HRQ1"/>
    <property type="match status" value="1"/>
</dbReference>
<dbReference type="GO" id="GO:0043138">
    <property type="term" value="F:3'-5' DNA helicase activity"/>
    <property type="evidence" value="ECO:0007669"/>
    <property type="project" value="TreeGrafter"/>
</dbReference>
<organism evidence="5 6">
    <name type="scientific">Pseudomonas jilinensis</name>
    <dbReference type="NCBI Taxonomy" id="2078689"/>
    <lineage>
        <taxon>Bacteria</taxon>
        <taxon>Pseudomonadati</taxon>
        <taxon>Pseudomonadota</taxon>
        <taxon>Gammaproteobacteria</taxon>
        <taxon>Pseudomonadales</taxon>
        <taxon>Pseudomonadaceae</taxon>
        <taxon>Pseudomonas</taxon>
    </lineage>
</organism>
<dbReference type="InterPro" id="IPR039418">
    <property type="entry name" value="LexA-like"/>
</dbReference>
<dbReference type="GO" id="GO:0005524">
    <property type="term" value="F:ATP binding"/>
    <property type="evidence" value="ECO:0007669"/>
    <property type="project" value="UniProtKB-KW"/>
</dbReference>
<evidence type="ECO:0000256" key="1">
    <source>
        <dbReference type="ARBA" id="ARBA00022741"/>
    </source>
</evidence>
<keyword evidence="5" id="KW-0347">Helicase</keyword>
<dbReference type="InterPro" id="IPR014001">
    <property type="entry name" value="Helicase_ATP-bd"/>
</dbReference>
<evidence type="ECO:0000259" key="4">
    <source>
        <dbReference type="PROSITE" id="PS51194"/>
    </source>
</evidence>
<dbReference type="Gene3D" id="3.40.50.300">
    <property type="entry name" value="P-loop containing nucleotide triphosphate hydrolases"/>
    <property type="match status" value="2"/>
</dbReference>
<gene>
    <name evidence="5" type="ORF">C2846_08270</name>
</gene>
<name>A0A396RYG1_9PSED</name>
<dbReference type="InterPro" id="IPR011545">
    <property type="entry name" value="DEAD/DEAH_box_helicase_dom"/>
</dbReference>
<dbReference type="SUPFAM" id="SSF52540">
    <property type="entry name" value="P-loop containing nucleoside triphosphate hydrolases"/>
    <property type="match status" value="2"/>
</dbReference>
<sequence>MLNPITYTEDVVSDFLRYQLSTYAFADEGLYRQMRDLLNLEHTRNTPLLKGPFISLSRTFMKGASLEQLVKEGVLHPHIRQLSPYPGAYLHQEKAFRSIKDGRTTLVATGTGSGKTESFLLPIISRCLQLRDDGAEAGVTAVIVYPMNALAEDQLQRMRELLVGTGVTFGMYVGKTPRTEADVNGVRLDPGSTVVDYRSKLQQMQQQKIDVALHPAEERVSREAMRTNGQQPRILLTNVKQLELLLTRQQDLELFDNARLEFMVFDEAHTFTGAGGAETACLIRRLRAYCGKDENSTTCIATSATIADPRRGIEAGREFASRFFGIDGRNVELIGEAYEEDIWGEPRSVSAPFNGDQAMQLKTVLEMLGTLDKAEVDAADLQAFRIWFQTTSGMRMAGDNWREALNQWLSHNEVVYQIAEALRRPRAVASLLDDLNAALGRPITEEEILIWLALGAAARNGDRPLLRPVVHGFVRGVSGAVVTFEEGQGQPARLWLSAEDAISDDAGRDTELKPFPLSSCTTCGQHYFEHGLEDFNFTGSEPGGGSAEGKNRAWRATDITLGGVRAVSLDHQVGSDGEEEPSRTEVLFVCRYCGTTHDRQLPECVGCGRNKVLKALHFVQQKEDHIGRLTRCVSCGAHGRRVTGSYREPARPVRATGVADVHVLAQSMIHRAERKRLLVFADNRQDAAFQAGWMQDRSRRYRLRELIYKKLSAGAVSVSDLVLWLDQYLDADDELSRALIPEVWRVESKSETSLAHAEERKWFLRAQLLRELTLGARQSTGLEPLGRLKIRYRGLDEAHPVIQKWAASLGCSAHDLREGIASLLDGARSRRMLFDPITRMFSKFWLDGEKEVLRGYLPIMRGVPEALVFERDGQHDKGRIKQWFSNYDSSAKQAAAAWGVPHDQIQAFLHDVWRLCSDELELLTQVQLKGARGKNLPGCHGSTQVHVDNLMLVPSTGMYRCQTCRRLHARVNPGMTCMAWRCNGKLVFEEENPDNYDLLLLDQEFSMLRAREHSAQIPGPERERIENAFKGESERINTLVCTPTLEMGVNIGALDAVLMRNVPPLPANYWQRAGRAGRQFRMALDLTYARTTSHDRAYFNEPLKMLEGLVEPPSFNLRNPVMVAKHVNATVLTTLLQMLRSNSLPDTQARNLEQALGACLPGQIRPYLFTAEGMVREAPLSVAPLAEQIAAHQPALLDAVLKAFQQGWPASDSEVVSREQLERVIGDFAPQLQGVIDRLFQRLQWALAQLERLRKVAAGKGALDADEEALRARCERLVKKLKGEARRNRNQAEGVDDINTYGVLAAEGFLPGYGLDTGAVTLTHVAPRHSSDISDWELRRNTALAVREYVPGNLIYANAHKFVPRHFHLIPEEPLTFAVDVASESVQETGPTSKAGSEASSMSIAQIPGVAICDVDAPHHSYISDDEDYRFQMATAVFAQDQGRHSGGSLYEWGKSQLQLKHGMHMRLVNVGAASQVRSGALLGYPLCLVCGASRSAMSSQQELDKFNEHHVERCGRPIQNIAFYAEVVADALVLQDCASQETAYSVMESLRQGAADVLDMEISDLQVQVIGKPGSETVDALLYDPMPGGSGLLEQLLAHWPDVVAAARRLAEECPSACEASCVDCLQHFRNSFYHDKLNRHTALEAFNDWGDTLSFSHELAPVLPDETLTQQPGNPPEQQLVALLKAAGMPTFETERPITLSGGITTRPDVYFHEPNDQFEGVCIYLDGMSEHLHGNAQTAAKDRQIRQELLNTDYEVIEIQFQELYDKTVMREHMRRIARAVVGRAKAKELAVDDAWFDQADRVTAEPSEVKSNVLPFKTVSPSDSAFEPYANCVPLIGLKAAAGAWSQEQNGLVDLAEHAEEWVAIDDNKLEQGMFVAQVVGHSMEPLVPDGSYCLFRPVPAGSRQGRKLLVWHVGVADAEHGGEYTLKVYTSEKVASDDGEWQHDRITLKPLNRDYQPLVLEPEQEGEVRVVAEFVAVIV</sequence>
<dbReference type="PROSITE" id="PS51192">
    <property type="entry name" value="HELICASE_ATP_BIND_1"/>
    <property type="match status" value="1"/>
</dbReference>
<dbReference type="InterPro" id="IPR018973">
    <property type="entry name" value="MZB"/>
</dbReference>
<dbReference type="Pfam" id="PF09369">
    <property type="entry name" value="MZB"/>
    <property type="match status" value="1"/>
</dbReference>
<comment type="caution">
    <text evidence="5">The sequence shown here is derived from an EMBL/GenBank/DDBJ whole genome shotgun (WGS) entry which is preliminary data.</text>
</comment>
<dbReference type="OrthoDB" id="9815222at2"/>
<dbReference type="Pfam" id="PF00270">
    <property type="entry name" value="DEAD"/>
    <property type="match status" value="1"/>
</dbReference>
<evidence type="ECO:0000313" key="6">
    <source>
        <dbReference type="Proteomes" id="UP000265745"/>
    </source>
</evidence>
<evidence type="ECO:0000259" key="3">
    <source>
        <dbReference type="PROSITE" id="PS51192"/>
    </source>
</evidence>
<dbReference type="InterPro" id="IPR027417">
    <property type="entry name" value="P-loop_NTPase"/>
</dbReference>
<proteinExistence type="predicted"/>
<evidence type="ECO:0000256" key="2">
    <source>
        <dbReference type="ARBA" id="ARBA00022840"/>
    </source>
</evidence>
<dbReference type="SMART" id="SM00490">
    <property type="entry name" value="HELICc"/>
    <property type="match status" value="1"/>
</dbReference>
<evidence type="ECO:0000313" key="5">
    <source>
        <dbReference type="EMBL" id="RHW21509.1"/>
    </source>
</evidence>
<dbReference type="CDD" id="cd06529">
    <property type="entry name" value="S24_LexA-like"/>
    <property type="match status" value="1"/>
</dbReference>
<dbReference type="InterPro" id="IPR015927">
    <property type="entry name" value="Peptidase_S24_S26A/B/C"/>
</dbReference>
<keyword evidence="5" id="KW-0378">Hydrolase</keyword>
<dbReference type="PROSITE" id="PS51194">
    <property type="entry name" value="HELICASE_CTER"/>
    <property type="match status" value="1"/>
</dbReference>
<dbReference type="EMBL" id="QJSA01000006">
    <property type="protein sequence ID" value="RHW21509.1"/>
    <property type="molecule type" value="Genomic_DNA"/>
</dbReference>
<dbReference type="Pfam" id="PF00271">
    <property type="entry name" value="Helicase_C"/>
    <property type="match status" value="1"/>
</dbReference>
<dbReference type="GO" id="GO:0003676">
    <property type="term" value="F:nucleic acid binding"/>
    <property type="evidence" value="ECO:0007669"/>
    <property type="project" value="InterPro"/>
</dbReference>
<dbReference type="PANTHER" id="PTHR47957:SF3">
    <property type="entry name" value="ATP-DEPENDENT HELICASE HRQ1"/>
    <property type="match status" value="1"/>
</dbReference>
<dbReference type="Gene3D" id="2.10.109.10">
    <property type="entry name" value="Umud Fragment, subunit A"/>
    <property type="match status" value="1"/>
</dbReference>
<dbReference type="GO" id="GO:0036297">
    <property type="term" value="P:interstrand cross-link repair"/>
    <property type="evidence" value="ECO:0007669"/>
    <property type="project" value="TreeGrafter"/>
</dbReference>
<protein>
    <submittedName>
        <fullName evidence="5">Helicase</fullName>
    </submittedName>
</protein>
<dbReference type="Proteomes" id="UP000265745">
    <property type="component" value="Unassembled WGS sequence"/>
</dbReference>
<dbReference type="SUPFAM" id="SSF51306">
    <property type="entry name" value="LexA/Signal peptidase"/>
    <property type="match status" value="1"/>
</dbReference>